<dbReference type="Pfam" id="PF03417">
    <property type="entry name" value="AAT"/>
    <property type="match status" value="1"/>
</dbReference>
<evidence type="ECO:0000259" key="2">
    <source>
        <dbReference type="Pfam" id="PF03417"/>
    </source>
</evidence>
<feature type="domain" description="Peptidase C45 hydrolase" evidence="2">
    <location>
        <begin position="36"/>
        <end position="184"/>
    </location>
</feature>
<dbReference type="eggNOG" id="COG3049">
    <property type="taxonomic scope" value="Bacteria"/>
</dbReference>
<keyword evidence="4" id="KW-1185">Reference proteome</keyword>
<protein>
    <recommendedName>
        <fullName evidence="2">Peptidase C45 hydrolase domain-containing protein</fullName>
    </recommendedName>
</protein>
<sequence>MKRNLFVAFFILLAFVCNHTWACTSAVISGKITPDGRPLLWKQRDTDTAQNSVMYFSGKRFSFVAIINSNEKNPRDIWIGTNSAGFSIMNTQSYNLEKVKKGEDRGSDNGRIMKLALEVCATVEDFKHFLDSIKKPSLTEANFGVIDAKGGAAMFETGYYKYTMYDVNNPKDAPYGYIARTNFSFAGEVNNGAGYVRYMQEDKILMPASATKQITPSWIFKELARSFTNSLLGIDLKSGDFNRPKTSGWFVDQDFIARKSTSCSVVVQGVKVGENAELTTMWTVLGYPPASVVVPVWVKGASEQLPALLARNAGTKLSPLCDRAVTLRDRAFSYTQGLGSERYFNWELIFNKAGKGYMQLLEPVEDAVFQRVATKLEGWRKNGFVDTADQALLYRELDDFIALKYKELFDL</sequence>
<dbReference type="InterPro" id="IPR005079">
    <property type="entry name" value="Peptidase_C45_hydrolase"/>
</dbReference>
<evidence type="ECO:0000313" key="3">
    <source>
        <dbReference type="EMBL" id="GAK36367.1"/>
    </source>
</evidence>
<dbReference type="RefSeq" id="WP_024996304.1">
    <property type="nucleotide sequence ID" value="NZ_ATZI01000001.1"/>
</dbReference>
<evidence type="ECO:0000313" key="4">
    <source>
        <dbReference type="Proteomes" id="UP000027601"/>
    </source>
</evidence>
<reference evidence="3 4" key="1">
    <citation type="journal article" date="2015" name="Microbes Environ.">
        <title>Distribution and evolution of nitrogen fixation genes in the phylum bacteroidetes.</title>
        <authorList>
            <person name="Inoue J."/>
            <person name="Oshima K."/>
            <person name="Suda W."/>
            <person name="Sakamoto M."/>
            <person name="Iino T."/>
            <person name="Noda S."/>
            <person name="Hongoh Y."/>
            <person name="Hattori M."/>
            <person name="Ohkuma M."/>
        </authorList>
    </citation>
    <scope>NUCLEOTIDE SEQUENCE [LARGE SCALE GENOMIC DNA]</scope>
    <source>
        <strain evidence="3 4">JCM 15093</strain>
    </source>
</reference>
<dbReference type="STRING" id="1121097.GCA_000428125_00740"/>
<dbReference type="OrthoDB" id="238427at2"/>
<name>A0A069D1Q3_9BACE</name>
<organism evidence="3 4">
    <name type="scientific">Bacteroides graminisolvens DSM 19988 = JCM 15093</name>
    <dbReference type="NCBI Taxonomy" id="1121097"/>
    <lineage>
        <taxon>Bacteria</taxon>
        <taxon>Pseudomonadati</taxon>
        <taxon>Bacteroidota</taxon>
        <taxon>Bacteroidia</taxon>
        <taxon>Bacteroidales</taxon>
        <taxon>Bacteroidaceae</taxon>
        <taxon>Bacteroides</taxon>
    </lineage>
</organism>
<dbReference type="Proteomes" id="UP000027601">
    <property type="component" value="Unassembled WGS sequence"/>
</dbReference>
<feature type="signal peptide" evidence="1">
    <location>
        <begin position="1"/>
        <end position="22"/>
    </location>
</feature>
<proteinExistence type="predicted"/>
<feature type="chain" id="PRO_5001662272" description="Peptidase C45 hydrolase domain-containing protein" evidence="1">
    <location>
        <begin position="23"/>
        <end position="411"/>
    </location>
</feature>
<dbReference type="AlphaFoldDB" id="A0A069D1Q3"/>
<evidence type="ECO:0000256" key="1">
    <source>
        <dbReference type="SAM" id="SignalP"/>
    </source>
</evidence>
<accession>A0A069D1Q3</accession>
<dbReference type="EMBL" id="BAJS01000006">
    <property type="protein sequence ID" value="GAK36367.1"/>
    <property type="molecule type" value="Genomic_DNA"/>
</dbReference>
<gene>
    <name evidence="3" type="ORF">JCM15093_1525</name>
</gene>
<dbReference type="Gene3D" id="3.60.60.10">
    <property type="entry name" value="Penicillin V Acylase, Chain A"/>
    <property type="match status" value="1"/>
</dbReference>
<comment type="caution">
    <text evidence="3">The sequence shown here is derived from an EMBL/GenBank/DDBJ whole genome shotgun (WGS) entry which is preliminary data.</text>
</comment>
<keyword evidence="1" id="KW-0732">Signal</keyword>